<reference evidence="3" key="1">
    <citation type="submission" date="2019-08" db="EMBL/GenBank/DDBJ databases">
        <authorList>
            <person name="Kucharzyk K."/>
            <person name="Murdoch R.W."/>
            <person name="Higgins S."/>
            <person name="Loffler F."/>
        </authorList>
    </citation>
    <scope>NUCLEOTIDE SEQUENCE</scope>
</reference>
<keyword evidence="3" id="KW-0456">Lyase</keyword>
<evidence type="ECO:0000256" key="1">
    <source>
        <dbReference type="SAM" id="Phobius"/>
    </source>
</evidence>
<dbReference type="InterPro" id="IPR029058">
    <property type="entry name" value="AB_hydrolase_fold"/>
</dbReference>
<evidence type="ECO:0000259" key="2">
    <source>
        <dbReference type="Pfam" id="PF12146"/>
    </source>
</evidence>
<dbReference type="InterPro" id="IPR052920">
    <property type="entry name" value="DNA-binding_regulatory"/>
</dbReference>
<dbReference type="Pfam" id="PF12146">
    <property type="entry name" value="Hydrolase_4"/>
    <property type="match status" value="1"/>
</dbReference>
<dbReference type="GO" id="GO:0070205">
    <property type="term" value="F:2-succinyl-6-hydroxy-2,4-cyclohexadiene-1-carboxylate synthase activity"/>
    <property type="evidence" value="ECO:0007669"/>
    <property type="project" value="UniProtKB-EC"/>
</dbReference>
<comment type="caution">
    <text evidence="3">The sequence shown here is derived from an EMBL/GenBank/DDBJ whole genome shotgun (WGS) entry which is preliminary data.</text>
</comment>
<dbReference type="SUPFAM" id="SSF53474">
    <property type="entry name" value="alpha/beta-Hydrolases"/>
    <property type="match status" value="1"/>
</dbReference>
<gene>
    <name evidence="3" type="primary">menH_12</name>
    <name evidence="3" type="ORF">SDC9_24166</name>
</gene>
<keyword evidence="1" id="KW-0812">Transmembrane</keyword>
<feature type="transmembrane region" description="Helical" evidence="1">
    <location>
        <begin position="7"/>
        <end position="27"/>
    </location>
</feature>
<dbReference type="PANTHER" id="PTHR43358">
    <property type="entry name" value="ALPHA/BETA-HYDROLASE"/>
    <property type="match status" value="1"/>
</dbReference>
<organism evidence="3">
    <name type="scientific">bioreactor metagenome</name>
    <dbReference type="NCBI Taxonomy" id="1076179"/>
    <lineage>
        <taxon>unclassified sequences</taxon>
        <taxon>metagenomes</taxon>
        <taxon>ecological metagenomes</taxon>
    </lineage>
</organism>
<sequence length="317" mass="35160">MKRAIKTLSVAVLLALIVIVIAISWLIPNYAVKINSEITNFFLTDHSSDKLLDPEDFGIQKNGIEYFSLLTPDGLTISAFRILPVDSVVRKGTIIFLHGIRRSKECSFPMASFFSKKGYDCFAMDLRSHGDSSGDYITFGNSEHRDVSSFIDYISENFGLENRVVLWGQSLGAAVAFLTAESDARVDALISESTYSDFESSVGDFFSSYTGFNSPFIERVIIKRVSRMANFRPDDISPLKAAKNIHIPVLIVHGNNDNKINPVYANELFLGLASNNKRILIIPGASHLDVWNKGGVGYFAEVDKFLNTAVLNFSSDE</sequence>
<dbReference type="AlphaFoldDB" id="A0A644UHI6"/>
<evidence type="ECO:0000313" key="3">
    <source>
        <dbReference type="EMBL" id="MPL78302.1"/>
    </source>
</evidence>
<dbReference type="EMBL" id="VSSQ01000115">
    <property type="protein sequence ID" value="MPL78302.1"/>
    <property type="molecule type" value="Genomic_DNA"/>
</dbReference>
<accession>A0A644UHI6</accession>
<dbReference type="PANTHER" id="PTHR43358:SF4">
    <property type="entry name" value="ALPHA_BETA HYDROLASE FOLD-1 DOMAIN-CONTAINING PROTEIN"/>
    <property type="match status" value="1"/>
</dbReference>
<dbReference type="InterPro" id="IPR022742">
    <property type="entry name" value="Hydrolase_4"/>
</dbReference>
<protein>
    <submittedName>
        <fullName evidence="3">2-succinyl-6-hydroxy-2, 4-cyclohexadiene-1-carboxylate synthase</fullName>
        <ecNumber evidence="3">4.2.99.20</ecNumber>
    </submittedName>
</protein>
<dbReference type="EC" id="4.2.99.20" evidence="3"/>
<name>A0A644UHI6_9ZZZZ</name>
<proteinExistence type="predicted"/>
<keyword evidence="1" id="KW-0472">Membrane</keyword>
<dbReference type="Gene3D" id="3.40.50.1820">
    <property type="entry name" value="alpha/beta hydrolase"/>
    <property type="match status" value="1"/>
</dbReference>
<feature type="domain" description="Serine aminopeptidase S33" evidence="2">
    <location>
        <begin position="91"/>
        <end position="200"/>
    </location>
</feature>
<keyword evidence="1" id="KW-1133">Transmembrane helix</keyword>